<dbReference type="Gene3D" id="3.30.710.10">
    <property type="entry name" value="Potassium Channel Kv1.1, Chain A"/>
    <property type="match status" value="1"/>
</dbReference>
<dbReference type="SMART" id="SM00225">
    <property type="entry name" value="BTB"/>
    <property type="match status" value="1"/>
</dbReference>
<dbReference type="AlphaFoldDB" id="A0A6J1S208"/>
<dbReference type="SUPFAM" id="SSF54695">
    <property type="entry name" value="POZ domain"/>
    <property type="match status" value="1"/>
</dbReference>
<dbReference type="PROSITE" id="PS50157">
    <property type="entry name" value="ZINC_FINGER_C2H2_2"/>
    <property type="match status" value="2"/>
</dbReference>
<evidence type="ECO:0000256" key="4">
    <source>
        <dbReference type="ARBA" id="ARBA00022771"/>
    </source>
</evidence>
<feature type="compositionally biased region" description="Acidic residues" evidence="7">
    <location>
        <begin position="323"/>
        <end position="334"/>
    </location>
</feature>
<dbReference type="PANTHER" id="PTHR24394:SF29">
    <property type="entry name" value="MYONEURIN"/>
    <property type="match status" value="1"/>
</dbReference>
<evidence type="ECO:0000313" key="8">
    <source>
        <dbReference type="Proteomes" id="UP000504606"/>
    </source>
</evidence>
<feature type="compositionally biased region" description="Polar residues" evidence="7">
    <location>
        <begin position="354"/>
        <end position="376"/>
    </location>
</feature>
<keyword evidence="6" id="KW-0539">Nucleus</keyword>
<keyword evidence="5" id="KW-0862">Zinc</keyword>
<dbReference type="PROSITE" id="PS50097">
    <property type="entry name" value="BTB"/>
    <property type="match status" value="1"/>
</dbReference>
<accession>A0A6J1S208</accession>
<dbReference type="RefSeq" id="XP_026275232.1">
    <property type="nucleotide sequence ID" value="XM_026419447.2"/>
</dbReference>
<feature type="compositionally biased region" description="Basic and acidic residues" evidence="7">
    <location>
        <begin position="197"/>
        <end position="209"/>
    </location>
</feature>
<dbReference type="PANTHER" id="PTHR24394">
    <property type="entry name" value="ZINC FINGER PROTEIN"/>
    <property type="match status" value="1"/>
</dbReference>
<keyword evidence="2" id="KW-0479">Metal-binding</keyword>
<gene>
    <name evidence="9" type="primary">LOC113204307</name>
</gene>
<dbReference type="KEGG" id="foc:113204307"/>
<feature type="compositionally biased region" description="Acidic residues" evidence="7">
    <location>
        <begin position="1116"/>
        <end position="1125"/>
    </location>
</feature>
<protein>
    <submittedName>
        <fullName evidence="9">Centrosome-associated zinc finger protein CP190</fullName>
    </submittedName>
</protein>
<feature type="compositionally biased region" description="Polar residues" evidence="7">
    <location>
        <begin position="411"/>
        <end position="440"/>
    </location>
</feature>
<evidence type="ECO:0000256" key="6">
    <source>
        <dbReference type="ARBA" id="ARBA00023242"/>
    </source>
</evidence>
<dbReference type="InterPro" id="IPR000210">
    <property type="entry name" value="BTB/POZ_dom"/>
</dbReference>
<feature type="region of interest" description="Disordered" evidence="7">
    <location>
        <begin position="757"/>
        <end position="810"/>
    </location>
</feature>
<dbReference type="InterPro" id="IPR036236">
    <property type="entry name" value="Znf_C2H2_sf"/>
</dbReference>
<feature type="compositionally biased region" description="Basic and acidic residues" evidence="7">
    <location>
        <begin position="383"/>
        <end position="407"/>
    </location>
</feature>
<reference evidence="9" key="2">
    <citation type="submission" date="2025-08" db="UniProtKB">
        <authorList>
            <consortium name="RefSeq"/>
        </authorList>
    </citation>
    <scope>IDENTIFICATION</scope>
    <source>
        <tissue evidence="9">Whole organism</tissue>
    </source>
</reference>
<dbReference type="GO" id="GO:0005634">
    <property type="term" value="C:nucleus"/>
    <property type="evidence" value="ECO:0007669"/>
    <property type="project" value="UniProtKB-SubCell"/>
</dbReference>
<dbReference type="Pfam" id="PF00651">
    <property type="entry name" value="BTB"/>
    <property type="match status" value="1"/>
</dbReference>
<feature type="region of interest" description="Disordered" evidence="7">
    <location>
        <begin position="1087"/>
        <end position="1169"/>
    </location>
</feature>
<proteinExistence type="predicted"/>
<dbReference type="CTD" id="41848"/>
<name>A0A6J1S208_FRAOC</name>
<comment type="subcellular location">
    <subcellularLocation>
        <location evidence="1">Nucleus</location>
    </subcellularLocation>
</comment>
<dbReference type="PROSITE" id="PS00028">
    <property type="entry name" value="ZINC_FINGER_C2H2_1"/>
    <property type="match status" value="1"/>
</dbReference>
<feature type="region of interest" description="Disordered" evidence="7">
    <location>
        <begin position="143"/>
        <end position="165"/>
    </location>
</feature>
<feature type="compositionally biased region" description="Acidic residues" evidence="7">
    <location>
        <begin position="341"/>
        <end position="353"/>
    </location>
</feature>
<feature type="compositionally biased region" description="Polar residues" evidence="7">
    <location>
        <begin position="790"/>
        <end position="810"/>
    </location>
</feature>
<evidence type="ECO:0000256" key="2">
    <source>
        <dbReference type="ARBA" id="ARBA00022723"/>
    </source>
</evidence>
<dbReference type="OrthoDB" id="10069414at2759"/>
<evidence type="ECO:0000256" key="7">
    <source>
        <dbReference type="SAM" id="MobiDB-lite"/>
    </source>
</evidence>
<keyword evidence="4" id="KW-0863">Zinc-finger</keyword>
<dbReference type="GO" id="GO:0000981">
    <property type="term" value="F:DNA-binding transcription factor activity, RNA polymerase II-specific"/>
    <property type="evidence" value="ECO:0007669"/>
    <property type="project" value="TreeGrafter"/>
</dbReference>
<dbReference type="SMART" id="SM00355">
    <property type="entry name" value="ZnF_C2H2"/>
    <property type="match status" value="5"/>
</dbReference>
<feature type="compositionally biased region" description="Basic and acidic residues" evidence="7">
    <location>
        <begin position="1126"/>
        <end position="1135"/>
    </location>
</feature>
<dbReference type="GeneID" id="113204307"/>
<evidence type="ECO:0000256" key="5">
    <source>
        <dbReference type="ARBA" id="ARBA00022833"/>
    </source>
</evidence>
<dbReference type="Proteomes" id="UP000504606">
    <property type="component" value="Unplaced"/>
</dbReference>
<keyword evidence="3" id="KW-0677">Repeat</keyword>
<dbReference type="Gene3D" id="3.30.160.60">
    <property type="entry name" value="Classic Zinc Finger"/>
    <property type="match status" value="2"/>
</dbReference>
<dbReference type="InterPro" id="IPR013087">
    <property type="entry name" value="Znf_C2H2_type"/>
</dbReference>
<feature type="compositionally biased region" description="Low complexity" evidence="7">
    <location>
        <begin position="441"/>
        <end position="451"/>
    </location>
</feature>
<evidence type="ECO:0000256" key="3">
    <source>
        <dbReference type="ARBA" id="ARBA00022737"/>
    </source>
</evidence>
<feature type="compositionally biased region" description="Low complexity" evidence="7">
    <location>
        <begin position="767"/>
        <end position="778"/>
    </location>
</feature>
<dbReference type="SUPFAM" id="SSF57667">
    <property type="entry name" value="beta-beta-alpha zinc fingers"/>
    <property type="match status" value="2"/>
</dbReference>
<reference evidence="9" key="1">
    <citation type="journal article" date="2018" name="Proc. Natl. Acad. Sci. U.S.A.">
        <title>Phylogenomics and the evolution of hemipteroid insects.</title>
        <authorList>
            <person name="Johnson K.P."/>
            <person name="Dietrich C.H."/>
            <person name="Friedrich F."/>
            <person name="Beutel R.G."/>
            <person name="Wipfler B."/>
            <person name="Peters R.S."/>
            <person name="Allen J.M."/>
            <person name="Petersen M."/>
            <person name="Donath A."/>
            <person name="Walden K.K."/>
            <person name="Kozlov A.M."/>
            <person name="Podsiadlowski L."/>
            <person name="Mayer C."/>
            <person name="Meusemann K."/>
            <person name="Vasilikopoulos A."/>
            <person name="Waterhouse R.M."/>
            <person name="Cameron S.L."/>
            <person name="Weirauch C."/>
            <person name="Swanson D.R."/>
            <person name="Percy D.M."/>
            <person name="Hardy N.B."/>
            <person name="Terry I."/>
            <person name="Liu S."/>
            <person name="Zhou X."/>
            <person name="Misof B."/>
            <person name="Robertson H.M."/>
            <person name="Yoshizawa K."/>
        </authorList>
    </citation>
    <scope>NUCLEOTIDE SEQUENCE</scope>
    <source>
        <tissue evidence="9">Whole organism</tissue>
    </source>
</reference>
<dbReference type="InterPro" id="IPR011333">
    <property type="entry name" value="SKP1/BTB/POZ_sf"/>
</dbReference>
<evidence type="ECO:0000256" key="1">
    <source>
        <dbReference type="ARBA" id="ARBA00004123"/>
    </source>
</evidence>
<sequence length="1169" mass="128467">MDGVRMVKVDNWAAFFLQKLQALYTRGDFTDLTLQFHTNECIKVHRLVLNTCTEYFETLIKENNASNHMRLPPTFQSDVVVPIINFMYSGRLEFRPELHQRLYNTAKILNMQILTKLLDTHVGAATTPKPQIQKLKHLTVPINSPSPVSGSPTINSRFSRPDHEAADFVPGKKLPIWKKRTVPSSSFSLNVSTPRAQPEEPAKPTRFEWPEDGDADSTPILYSSTFDDISYDSVPIVKSINSIVQSALPPSPSQPLVQLPQQRVMPAATFESVFQSSSLKRNPSTRPQANQIESCTPKKMKVEIDEVKEHVQAQEVRKTLLSDDTEQENEDLDDFLPVADNDADYEEEGEDMTNETGDLLNSQSLPSTPSNKQNNPKPILKVQAHDSPDSKETTPKKNVRFHLEPKVHAVASTSVPLEPQASSGDATSEGQSVSESLIDNPSSESECSEPVPDLAAVSTKQDVGGNAFEIRAPLKKMGDGSPVQTNHAKIIAEVLKKYPDLVKNNKNIRLKIIQKDGSPAVSVEKSGGQGDSKPKVSYMVVKADQSLRNKAQAEEPLTPEGVLNREGPWLCSTCDVERPIIFDTYFNYRKHLKDVHKAKIDVRICEHCGHRANKRNLLLYHLYKVHGVPPPPSCKFPKCDQCDHIALSEVLLAKHKNIHMNNKDYQCSMCHASFKSHSTLQSHLENSQRCNPRKKSFKCPVCTKVFPLQLNVKNHIRTDHPNLKLLEDMDLVPARTIETHVSQLPEENIGQEHQTLPQVQVHHQQHSIEQTQQQQVPHQHAHSQQEELNQHLQAQPSIQSEVHQQASMNAQPQTTYILPPGVTILTDNNQALMPSTEAEALSNVASGIAASLGVGDSMVVSDQGQPQTFIVVDKNQLIQIPGPGGAPGQVHEYIVPEIMTNDMSQGVCAYAPGHLSQLVQYTTAGGLQQPVAVSTSEQGLMTITTVNANGSIVNHTVPQQPGNPLMETAMMQIPQGHIQDHSGGEITMILTDHAYSEGIVRENGTVMQATSVPVSMNMVPTSAVVSVVSAVPTMPTTVHTSTMGESGMVITPVCSSVQSIPTMVPSSSMAESASVITSMPVSKVECSADENSTSMALESDQQDTGPPTQKMAELASDWDDVEESEDHGGLQRSAEDIAEDAALPSRPSILLKSELDAEDLPDNLPIKMT</sequence>
<feature type="compositionally biased region" description="Polar residues" evidence="7">
    <location>
        <begin position="143"/>
        <end position="158"/>
    </location>
</feature>
<dbReference type="GO" id="GO:0008270">
    <property type="term" value="F:zinc ion binding"/>
    <property type="evidence" value="ECO:0007669"/>
    <property type="project" value="UniProtKB-KW"/>
</dbReference>
<feature type="region of interest" description="Disordered" evidence="7">
    <location>
        <begin position="187"/>
        <end position="215"/>
    </location>
</feature>
<feature type="region of interest" description="Disordered" evidence="7">
    <location>
        <begin position="315"/>
        <end position="451"/>
    </location>
</feature>
<evidence type="ECO:0000313" key="9">
    <source>
        <dbReference type="RefSeq" id="XP_026275232.1"/>
    </source>
</evidence>
<keyword evidence="8" id="KW-1185">Reference proteome</keyword>
<organism evidence="8 9">
    <name type="scientific">Frankliniella occidentalis</name>
    <name type="common">Western flower thrips</name>
    <name type="synonym">Euthrips occidentalis</name>
    <dbReference type="NCBI Taxonomy" id="133901"/>
    <lineage>
        <taxon>Eukaryota</taxon>
        <taxon>Metazoa</taxon>
        <taxon>Ecdysozoa</taxon>
        <taxon>Arthropoda</taxon>
        <taxon>Hexapoda</taxon>
        <taxon>Insecta</taxon>
        <taxon>Pterygota</taxon>
        <taxon>Neoptera</taxon>
        <taxon>Paraneoptera</taxon>
        <taxon>Thysanoptera</taxon>
        <taxon>Terebrantia</taxon>
        <taxon>Thripoidea</taxon>
        <taxon>Thripidae</taxon>
        <taxon>Frankliniella</taxon>
    </lineage>
</organism>